<organism evidence="2 3">
    <name type="scientific">Gossypium arboreum</name>
    <name type="common">Tree cotton</name>
    <name type="synonym">Gossypium nanking</name>
    <dbReference type="NCBI Taxonomy" id="29729"/>
    <lineage>
        <taxon>Eukaryota</taxon>
        <taxon>Viridiplantae</taxon>
        <taxon>Streptophyta</taxon>
        <taxon>Embryophyta</taxon>
        <taxon>Tracheophyta</taxon>
        <taxon>Spermatophyta</taxon>
        <taxon>Magnoliopsida</taxon>
        <taxon>eudicotyledons</taxon>
        <taxon>Gunneridae</taxon>
        <taxon>Pentapetalae</taxon>
        <taxon>rosids</taxon>
        <taxon>malvids</taxon>
        <taxon>Malvales</taxon>
        <taxon>Malvaceae</taxon>
        <taxon>Malvoideae</taxon>
        <taxon>Gossypium</taxon>
    </lineage>
</organism>
<dbReference type="InterPro" id="IPR043502">
    <property type="entry name" value="DNA/RNA_pol_sf"/>
</dbReference>
<name>A0ABR0NJ25_GOSAR</name>
<dbReference type="SUPFAM" id="SSF56672">
    <property type="entry name" value="DNA/RNA polymerases"/>
    <property type="match status" value="1"/>
</dbReference>
<accession>A0ABR0NJ25</accession>
<comment type="caution">
    <text evidence="2">The sequence shown here is derived from an EMBL/GenBank/DDBJ whole genome shotgun (WGS) entry which is preliminary data.</text>
</comment>
<keyword evidence="3" id="KW-1185">Reference proteome</keyword>
<dbReference type="EMBL" id="JARKNE010000010">
    <property type="protein sequence ID" value="KAK5794834.1"/>
    <property type="molecule type" value="Genomic_DNA"/>
</dbReference>
<dbReference type="Proteomes" id="UP001358586">
    <property type="component" value="Chromosome 10"/>
</dbReference>
<evidence type="ECO:0000313" key="3">
    <source>
        <dbReference type="Proteomes" id="UP001358586"/>
    </source>
</evidence>
<dbReference type="Pfam" id="PF00078">
    <property type="entry name" value="RVT_1"/>
    <property type="match status" value="1"/>
</dbReference>
<dbReference type="InterPro" id="IPR000477">
    <property type="entry name" value="RT_dom"/>
</dbReference>
<gene>
    <name evidence="2" type="ORF">PVK06_036084</name>
</gene>
<protein>
    <recommendedName>
        <fullName evidence="1">Reverse transcriptase domain-containing protein</fullName>
    </recommendedName>
</protein>
<evidence type="ECO:0000259" key="1">
    <source>
        <dbReference type="PROSITE" id="PS50878"/>
    </source>
</evidence>
<reference evidence="2 3" key="1">
    <citation type="submission" date="2023-03" db="EMBL/GenBank/DDBJ databases">
        <title>WGS of Gossypium arboreum.</title>
        <authorList>
            <person name="Yu D."/>
        </authorList>
    </citation>
    <scope>NUCLEOTIDE SEQUENCE [LARGE SCALE GENOMIC DNA]</scope>
    <source>
        <tissue evidence="2">Leaf</tissue>
    </source>
</reference>
<proteinExistence type="predicted"/>
<sequence length="188" mass="21279">MALKLDMSKAYDRVEWPFIKSMMSKMGFDERFIEFIICYVNSIQYSILINGKEGLSFKPSRGLRQGDPLSPYLFLFCEEGLSALMRLASQDKKIHGAKVSRSAPPITHLMFADECILFGKVSNQGVNVLKEILGEYESCSGQCVNYEKSMTFFSTNVKDQDKSRVFQALNVRCSINPERYLGLPNVVG</sequence>
<dbReference type="PANTHER" id="PTHR33116">
    <property type="entry name" value="REVERSE TRANSCRIPTASE ZINC-BINDING DOMAIN-CONTAINING PROTEIN-RELATED-RELATED"/>
    <property type="match status" value="1"/>
</dbReference>
<evidence type="ECO:0000313" key="2">
    <source>
        <dbReference type="EMBL" id="KAK5794834.1"/>
    </source>
</evidence>
<dbReference type="PROSITE" id="PS50878">
    <property type="entry name" value="RT_POL"/>
    <property type="match status" value="1"/>
</dbReference>
<dbReference type="PANTHER" id="PTHR33116:SF86">
    <property type="entry name" value="REVERSE TRANSCRIPTASE DOMAIN-CONTAINING PROTEIN"/>
    <property type="match status" value="1"/>
</dbReference>
<feature type="domain" description="Reverse transcriptase" evidence="1">
    <location>
        <begin position="1"/>
        <end position="171"/>
    </location>
</feature>